<proteinExistence type="predicted"/>
<dbReference type="EMBL" id="BK015949">
    <property type="protein sequence ID" value="DAF86598.1"/>
    <property type="molecule type" value="Genomic_DNA"/>
</dbReference>
<protein>
    <submittedName>
        <fullName evidence="2">Histidinyl-tRNA synthetase-like catalytic core domain protein</fullName>
    </submittedName>
</protein>
<keyword evidence="1" id="KW-0472">Membrane</keyword>
<sequence>MKIILGALIYIVLVVFFCSLLIVGGRYDD</sequence>
<keyword evidence="1" id="KW-0812">Transmembrane</keyword>
<keyword evidence="1" id="KW-1133">Transmembrane helix</keyword>
<evidence type="ECO:0000313" key="2">
    <source>
        <dbReference type="EMBL" id="DAF86598.1"/>
    </source>
</evidence>
<feature type="transmembrane region" description="Helical" evidence="1">
    <location>
        <begin position="7"/>
        <end position="27"/>
    </location>
</feature>
<accession>A0A8S5TWL2</accession>
<reference evidence="2" key="1">
    <citation type="journal article" date="2021" name="Proc. Natl. Acad. Sci. U.S.A.">
        <title>A Catalog of Tens of Thousands of Viruses from Human Metagenomes Reveals Hidden Associations with Chronic Diseases.</title>
        <authorList>
            <person name="Tisza M.J."/>
            <person name="Buck C.B."/>
        </authorList>
    </citation>
    <scope>NUCLEOTIDE SEQUENCE</scope>
    <source>
        <strain evidence="2">Ctcx61</strain>
    </source>
</reference>
<evidence type="ECO:0000256" key="1">
    <source>
        <dbReference type="SAM" id="Phobius"/>
    </source>
</evidence>
<organism evidence="2">
    <name type="scientific">Siphoviridae sp. ctcx61</name>
    <dbReference type="NCBI Taxonomy" id="2825575"/>
    <lineage>
        <taxon>Viruses</taxon>
        <taxon>Duplodnaviria</taxon>
        <taxon>Heunggongvirae</taxon>
        <taxon>Uroviricota</taxon>
        <taxon>Caudoviricetes</taxon>
    </lineage>
</organism>
<name>A0A8S5TWL2_9CAUD</name>